<accession>A0ABQ5VXJ1</accession>
<dbReference type="CDD" id="cd05233">
    <property type="entry name" value="SDR_c"/>
    <property type="match status" value="1"/>
</dbReference>
<sequence>MTLFHDRIMADKTFIVTGASSGLGRAVAQQLARHGARVLALGRSLDRLSETMASLHGSGHEIFAGDLSSADAAYDSIKSARALVDTGINGVFHSAGISMIRMARITKGPHIDDIMGASLLGAMGLARAAASKGFFSPSGGSLLFMSSVAGHRGQAGMSAYGASRAAISGLVKNLACELAPQSIRVNSIVAGAVKTEMHENATRRMDQATLNDYENRHPLGFGTPDDIANSALFLLSDASRWVTGTSMLVDGGYMAK</sequence>
<keyword evidence="5" id="KW-1185">Reference proteome</keyword>
<evidence type="ECO:0000313" key="4">
    <source>
        <dbReference type="EMBL" id="GLQ35973.1"/>
    </source>
</evidence>
<dbReference type="Proteomes" id="UP001156694">
    <property type="component" value="Unassembled WGS sequence"/>
</dbReference>
<keyword evidence="2" id="KW-0560">Oxidoreductase</keyword>
<dbReference type="SMART" id="SM00822">
    <property type="entry name" value="PKS_KR"/>
    <property type="match status" value="1"/>
</dbReference>
<dbReference type="Gene3D" id="3.40.50.720">
    <property type="entry name" value="NAD(P)-binding Rossmann-like Domain"/>
    <property type="match status" value="1"/>
</dbReference>
<dbReference type="EMBL" id="BSNN01000007">
    <property type="protein sequence ID" value="GLQ35973.1"/>
    <property type="molecule type" value="Genomic_DNA"/>
</dbReference>
<proteinExistence type="inferred from homology"/>
<dbReference type="SUPFAM" id="SSF51735">
    <property type="entry name" value="NAD(P)-binding Rossmann-fold domains"/>
    <property type="match status" value="1"/>
</dbReference>
<reference evidence="5" key="1">
    <citation type="journal article" date="2019" name="Int. J. Syst. Evol. Microbiol.">
        <title>The Global Catalogue of Microorganisms (GCM) 10K type strain sequencing project: providing services to taxonomists for standard genome sequencing and annotation.</title>
        <authorList>
            <consortium name="The Broad Institute Genomics Platform"/>
            <consortium name="The Broad Institute Genome Sequencing Center for Infectious Disease"/>
            <person name="Wu L."/>
            <person name="Ma J."/>
        </authorList>
    </citation>
    <scope>NUCLEOTIDE SEQUENCE [LARGE SCALE GENOMIC DNA]</scope>
    <source>
        <strain evidence="5">NBRC 110140</strain>
    </source>
</reference>
<protein>
    <submittedName>
        <fullName evidence="4">Short-chain dehydrogenase/reductase</fullName>
    </submittedName>
</protein>
<dbReference type="PRINTS" id="PR00081">
    <property type="entry name" value="GDHRDH"/>
</dbReference>
<name>A0ABQ5VXJ1_9RHOB</name>
<dbReference type="InterPro" id="IPR057326">
    <property type="entry name" value="KR_dom"/>
</dbReference>
<evidence type="ECO:0000256" key="2">
    <source>
        <dbReference type="ARBA" id="ARBA00023002"/>
    </source>
</evidence>
<dbReference type="InterPro" id="IPR002347">
    <property type="entry name" value="SDR_fam"/>
</dbReference>
<comment type="caution">
    <text evidence="4">The sequence shown here is derived from an EMBL/GenBank/DDBJ whole genome shotgun (WGS) entry which is preliminary data.</text>
</comment>
<evidence type="ECO:0000313" key="5">
    <source>
        <dbReference type="Proteomes" id="UP001156694"/>
    </source>
</evidence>
<evidence type="ECO:0000256" key="1">
    <source>
        <dbReference type="ARBA" id="ARBA00006484"/>
    </source>
</evidence>
<dbReference type="Pfam" id="PF13561">
    <property type="entry name" value="adh_short_C2"/>
    <property type="match status" value="1"/>
</dbReference>
<gene>
    <name evidence="4" type="ORF">GCM10007939_22570</name>
</gene>
<organism evidence="4 5">
    <name type="scientific">Amylibacter marinus</name>
    <dbReference type="NCBI Taxonomy" id="1475483"/>
    <lineage>
        <taxon>Bacteria</taxon>
        <taxon>Pseudomonadati</taxon>
        <taxon>Pseudomonadota</taxon>
        <taxon>Alphaproteobacteria</taxon>
        <taxon>Rhodobacterales</taxon>
        <taxon>Paracoccaceae</taxon>
        <taxon>Amylibacter</taxon>
    </lineage>
</organism>
<evidence type="ECO:0000259" key="3">
    <source>
        <dbReference type="SMART" id="SM00822"/>
    </source>
</evidence>
<dbReference type="PANTHER" id="PTHR42760">
    <property type="entry name" value="SHORT-CHAIN DEHYDROGENASES/REDUCTASES FAMILY MEMBER"/>
    <property type="match status" value="1"/>
</dbReference>
<comment type="similarity">
    <text evidence="1">Belongs to the short-chain dehydrogenases/reductases (SDR) family.</text>
</comment>
<dbReference type="InterPro" id="IPR036291">
    <property type="entry name" value="NAD(P)-bd_dom_sf"/>
</dbReference>
<feature type="domain" description="Ketoreductase" evidence="3">
    <location>
        <begin position="12"/>
        <end position="194"/>
    </location>
</feature>
<dbReference type="PANTHER" id="PTHR42760:SF133">
    <property type="entry name" value="3-OXOACYL-[ACYL-CARRIER-PROTEIN] REDUCTASE"/>
    <property type="match status" value="1"/>
</dbReference>